<dbReference type="AlphaFoldDB" id="A0A5B0ME54"/>
<feature type="region of interest" description="Disordered" evidence="1">
    <location>
        <begin position="37"/>
        <end position="59"/>
    </location>
</feature>
<evidence type="ECO:0000313" key="3">
    <source>
        <dbReference type="Proteomes" id="UP000324748"/>
    </source>
</evidence>
<gene>
    <name evidence="2" type="ORF">PGT21_005559</name>
</gene>
<dbReference type="Proteomes" id="UP000324748">
    <property type="component" value="Unassembled WGS sequence"/>
</dbReference>
<sequence length="94" mass="10295">MEVQTQGPRFSKGNLAFVQYITGPANFERKLSCSIGSADDLNGNGPPQRGATTPTPFQPEASDYLNKLALLMHQIIDSRTIQDSRRLQVKCASV</sequence>
<dbReference type="EMBL" id="VSWC01000157">
    <property type="protein sequence ID" value="KAA1074446.1"/>
    <property type="molecule type" value="Genomic_DNA"/>
</dbReference>
<proteinExistence type="predicted"/>
<evidence type="ECO:0000313" key="2">
    <source>
        <dbReference type="EMBL" id="KAA1074446.1"/>
    </source>
</evidence>
<name>A0A5B0ME54_PUCGR</name>
<keyword evidence="3" id="KW-1185">Reference proteome</keyword>
<reference evidence="2 3" key="1">
    <citation type="submission" date="2019-05" db="EMBL/GenBank/DDBJ databases">
        <title>Emergence of the Ug99 lineage of the wheat stem rust pathogen through somatic hybridization.</title>
        <authorList>
            <person name="Li F."/>
            <person name="Upadhyaya N.M."/>
            <person name="Sperschneider J."/>
            <person name="Matny O."/>
            <person name="Nguyen-Phuc H."/>
            <person name="Mago R."/>
            <person name="Raley C."/>
            <person name="Miller M.E."/>
            <person name="Silverstein K.A.T."/>
            <person name="Henningsen E."/>
            <person name="Hirsch C.D."/>
            <person name="Visser B."/>
            <person name="Pretorius Z.A."/>
            <person name="Steffenson B.J."/>
            <person name="Schwessinger B."/>
            <person name="Dodds P.N."/>
            <person name="Figueroa M."/>
        </authorList>
    </citation>
    <scope>NUCLEOTIDE SEQUENCE [LARGE SCALE GENOMIC DNA]</scope>
    <source>
        <strain evidence="2">21-0</strain>
    </source>
</reference>
<comment type="caution">
    <text evidence="2">The sequence shown here is derived from an EMBL/GenBank/DDBJ whole genome shotgun (WGS) entry which is preliminary data.</text>
</comment>
<accession>A0A5B0ME54</accession>
<protein>
    <submittedName>
        <fullName evidence="2">Uncharacterized protein</fullName>
    </submittedName>
</protein>
<organism evidence="2 3">
    <name type="scientific">Puccinia graminis f. sp. tritici</name>
    <dbReference type="NCBI Taxonomy" id="56615"/>
    <lineage>
        <taxon>Eukaryota</taxon>
        <taxon>Fungi</taxon>
        <taxon>Dikarya</taxon>
        <taxon>Basidiomycota</taxon>
        <taxon>Pucciniomycotina</taxon>
        <taxon>Pucciniomycetes</taxon>
        <taxon>Pucciniales</taxon>
        <taxon>Pucciniaceae</taxon>
        <taxon>Puccinia</taxon>
    </lineage>
</organism>
<evidence type="ECO:0000256" key="1">
    <source>
        <dbReference type="SAM" id="MobiDB-lite"/>
    </source>
</evidence>